<dbReference type="PANTHER" id="PTHR40763:SF5">
    <property type="entry name" value="MEMBRANE PROTEIN"/>
    <property type="match status" value="1"/>
</dbReference>
<dbReference type="RefSeq" id="WP_277104844.1">
    <property type="nucleotide sequence ID" value="NZ_BAAAJS010000009.1"/>
</dbReference>
<evidence type="ECO:0000259" key="1">
    <source>
        <dbReference type="Pfam" id="PF08044"/>
    </source>
</evidence>
<dbReference type="InterPro" id="IPR024425">
    <property type="entry name" value="LiaF-like_C"/>
</dbReference>
<evidence type="ECO:0000313" key="4">
    <source>
        <dbReference type="Proteomes" id="UP001183619"/>
    </source>
</evidence>
<keyword evidence="4" id="KW-1185">Reference proteome</keyword>
<accession>A0ABU2B937</accession>
<reference evidence="3 4" key="1">
    <citation type="submission" date="2023-07" db="EMBL/GenBank/DDBJ databases">
        <title>Sequencing the genomes of 1000 actinobacteria strains.</title>
        <authorList>
            <person name="Klenk H.-P."/>
        </authorList>
    </citation>
    <scope>NUCLEOTIDE SEQUENCE [LARGE SCALE GENOMIC DNA]</scope>
    <source>
        <strain evidence="3 4">DSM 44508</strain>
    </source>
</reference>
<feature type="domain" description="DUF1707" evidence="1">
    <location>
        <begin position="8"/>
        <end position="59"/>
    </location>
</feature>
<dbReference type="Pfam" id="PF09922">
    <property type="entry name" value="LiaF-like_C"/>
    <property type="match status" value="1"/>
</dbReference>
<dbReference type="Proteomes" id="UP001183619">
    <property type="component" value="Unassembled WGS sequence"/>
</dbReference>
<dbReference type="PANTHER" id="PTHR40763">
    <property type="entry name" value="MEMBRANE PROTEIN-RELATED"/>
    <property type="match status" value="1"/>
</dbReference>
<gene>
    <name evidence="3" type="ORF">J2S37_001047</name>
</gene>
<evidence type="ECO:0008006" key="5">
    <source>
        <dbReference type="Google" id="ProtNLM"/>
    </source>
</evidence>
<dbReference type="EMBL" id="JAVDYF010000001">
    <property type="protein sequence ID" value="MDR7354509.1"/>
    <property type="molecule type" value="Genomic_DNA"/>
</dbReference>
<dbReference type="Pfam" id="PF08044">
    <property type="entry name" value="DUF1707"/>
    <property type="match status" value="1"/>
</dbReference>
<organism evidence="3 4">
    <name type="scientific">Corynebacterium felinum</name>
    <dbReference type="NCBI Taxonomy" id="131318"/>
    <lineage>
        <taxon>Bacteria</taxon>
        <taxon>Bacillati</taxon>
        <taxon>Actinomycetota</taxon>
        <taxon>Actinomycetes</taxon>
        <taxon>Mycobacteriales</taxon>
        <taxon>Corynebacteriaceae</taxon>
        <taxon>Corynebacterium</taxon>
    </lineage>
</organism>
<sequence length="243" mass="27080">MESQQPKIRVSSFHRNCVAHALKFALDDGQLDFMEYTTRNNQAMHAVYRDELQPLLADLDFGPSMPHVQEPGYWDAVTARFHSPIMPEQLHNADLLPRADMTPYSSENSVASQRNFLLPATHGGVGNSISFFSSNKRVGSWVCAPEHTALCIFGSTKLDFTKAQVTSMRTTVMVNNIFGEVVIIVPEHCEVEDNVQAIFGEVSRKDRRKHSQHTDLSHGAPVISIEGLCLFGSVVIKRVPTKS</sequence>
<evidence type="ECO:0000259" key="2">
    <source>
        <dbReference type="Pfam" id="PF09922"/>
    </source>
</evidence>
<name>A0ABU2B937_9CORY</name>
<proteinExistence type="predicted"/>
<dbReference type="InterPro" id="IPR012551">
    <property type="entry name" value="DUF1707_SHOCT-like"/>
</dbReference>
<comment type="caution">
    <text evidence="3">The sequence shown here is derived from an EMBL/GenBank/DDBJ whole genome shotgun (WGS) entry which is preliminary data.</text>
</comment>
<evidence type="ECO:0000313" key="3">
    <source>
        <dbReference type="EMBL" id="MDR7354509.1"/>
    </source>
</evidence>
<feature type="domain" description="Cell wall-active antibiotics response LiaF-like C-terminal" evidence="2">
    <location>
        <begin position="152"/>
        <end position="211"/>
    </location>
</feature>
<protein>
    <recommendedName>
        <fullName evidence="5">Cell wall-active antibiotics response LiaF-like C-terminal domain-containing protein</fullName>
    </recommendedName>
</protein>